<feature type="transmembrane region" description="Helical" evidence="1">
    <location>
        <begin position="6"/>
        <end position="26"/>
    </location>
</feature>
<organism evidence="2 3">
    <name type="scientific">Archaeoglobus veneficus (strain DSM 11195 / SNP6)</name>
    <dbReference type="NCBI Taxonomy" id="693661"/>
    <lineage>
        <taxon>Archaea</taxon>
        <taxon>Methanobacteriati</taxon>
        <taxon>Methanobacteriota</taxon>
        <taxon>Archaeoglobi</taxon>
        <taxon>Archaeoglobales</taxon>
        <taxon>Archaeoglobaceae</taxon>
        <taxon>Archaeoglobus</taxon>
    </lineage>
</organism>
<protein>
    <submittedName>
        <fullName evidence="2">Uncharacterized protein</fullName>
    </submittedName>
</protein>
<feature type="transmembrane region" description="Helical" evidence="1">
    <location>
        <begin position="71"/>
        <end position="96"/>
    </location>
</feature>
<evidence type="ECO:0000313" key="2">
    <source>
        <dbReference type="EMBL" id="AEA47366.1"/>
    </source>
</evidence>
<dbReference type="KEGG" id="ave:Arcve_1362"/>
<gene>
    <name evidence="2" type="ordered locus">Arcve_1362</name>
</gene>
<feature type="transmembrane region" description="Helical" evidence="1">
    <location>
        <begin position="33"/>
        <end position="59"/>
    </location>
</feature>
<accession>F2KNG4</accession>
<dbReference type="HOGENOM" id="CLU_2270907_0_0_2"/>
<dbReference type="EMBL" id="CP002588">
    <property type="protein sequence ID" value="AEA47366.1"/>
    <property type="molecule type" value="Genomic_DNA"/>
</dbReference>
<name>F2KNG4_ARCVS</name>
<evidence type="ECO:0000313" key="3">
    <source>
        <dbReference type="Proteomes" id="UP000008136"/>
    </source>
</evidence>
<keyword evidence="1" id="KW-0812">Transmembrane</keyword>
<evidence type="ECO:0000256" key="1">
    <source>
        <dbReference type="SAM" id="Phobius"/>
    </source>
</evidence>
<keyword evidence="3" id="KW-1185">Reference proteome</keyword>
<proteinExistence type="predicted"/>
<dbReference type="Proteomes" id="UP000008136">
    <property type="component" value="Chromosome"/>
</dbReference>
<keyword evidence="1" id="KW-1133">Transmembrane helix</keyword>
<sequence>MDVNLVVQAINISLTPVIIIACFYVYRKTKHRVPLIVGVAFLTNFALTNTVSLVVFQLMKKGIMDLRSTFILLHVIYTTIKAIFTALLIYAMLLFLRSDREA</sequence>
<dbReference type="RefSeq" id="WP_013684027.1">
    <property type="nucleotide sequence ID" value="NC_015320.1"/>
</dbReference>
<dbReference type="AlphaFoldDB" id="F2KNG4"/>
<dbReference type="GeneID" id="10394484"/>
<keyword evidence="1" id="KW-0472">Membrane</keyword>
<reference evidence="2 3" key="1">
    <citation type="submission" date="2011-03" db="EMBL/GenBank/DDBJ databases">
        <title>The complete genome of Archaeoglobus veneficus SNP6.</title>
        <authorList>
            <consortium name="US DOE Joint Genome Institute (JGI-PGF)"/>
            <person name="Lucas S."/>
            <person name="Copeland A."/>
            <person name="Lapidus A."/>
            <person name="Bruce D."/>
            <person name="Goodwin L."/>
            <person name="Pitluck S."/>
            <person name="Kyrpides N."/>
            <person name="Mavromatis K."/>
            <person name="Pagani I."/>
            <person name="Ivanova N."/>
            <person name="Mikhailova N."/>
            <person name="Lu M."/>
            <person name="Detter J.C."/>
            <person name="Tapia R."/>
            <person name="Han C."/>
            <person name="Land M."/>
            <person name="Hauser L."/>
            <person name="Markowitz V."/>
            <person name="Cheng J.-F."/>
            <person name="Hugenholtz P."/>
            <person name="Woyke T."/>
            <person name="Wu D."/>
            <person name="Spring S."/>
            <person name="Brambilla E."/>
            <person name="Klenk H.-P."/>
            <person name="Eisen J.A."/>
        </authorList>
    </citation>
    <scope>NUCLEOTIDE SEQUENCE [LARGE SCALE GENOMIC DNA]</scope>
    <source>
        <strain>SNP6</strain>
    </source>
</reference>